<feature type="compositionally biased region" description="Basic and acidic residues" evidence="2">
    <location>
        <begin position="669"/>
        <end position="741"/>
    </location>
</feature>
<dbReference type="PANTHER" id="PTHR22028">
    <property type="entry name" value="SFI1 SPINDLE BODY DOMAIN-CONTAINING PROTEIN-RELATED"/>
    <property type="match status" value="1"/>
</dbReference>
<evidence type="ECO:0000313" key="3">
    <source>
        <dbReference type="Proteomes" id="UP000515152"/>
    </source>
</evidence>
<gene>
    <name evidence="4" type="primary">ccdc191</name>
</gene>
<dbReference type="KEGG" id="char:105890090"/>
<dbReference type="Proteomes" id="UP000515152">
    <property type="component" value="Chromosome 17"/>
</dbReference>
<feature type="compositionally biased region" description="Polar residues" evidence="2">
    <location>
        <begin position="642"/>
        <end position="661"/>
    </location>
</feature>
<keyword evidence="1" id="KW-0175">Coiled coil</keyword>
<feature type="compositionally biased region" description="Basic and acidic residues" evidence="2">
    <location>
        <begin position="624"/>
        <end position="637"/>
    </location>
</feature>
<dbReference type="OrthoDB" id="6256972at2759"/>
<organism evidence="3 4">
    <name type="scientific">Clupea harengus</name>
    <name type="common">Atlantic herring</name>
    <dbReference type="NCBI Taxonomy" id="7950"/>
    <lineage>
        <taxon>Eukaryota</taxon>
        <taxon>Metazoa</taxon>
        <taxon>Chordata</taxon>
        <taxon>Craniata</taxon>
        <taxon>Vertebrata</taxon>
        <taxon>Euteleostomi</taxon>
        <taxon>Actinopterygii</taxon>
        <taxon>Neopterygii</taxon>
        <taxon>Teleostei</taxon>
        <taxon>Clupei</taxon>
        <taxon>Clupeiformes</taxon>
        <taxon>Clupeoidei</taxon>
        <taxon>Clupeidae</taxon>
        <taxon>Clupea</taxon>
    </lineage>
</organism>
<sequence length="929" mass="109009">MRDGHRPDLFRWKKITQSKTPSTTKVQFDNHDIDHWIKRVEKASEFAVSEVFSLKKSHAGVHSQTVALQSMDQLQDHDEAYGEAQAILSEWMNKKLRLELEMDEVEEEDIIGSSNKIGGPVSRAQNHPAVSQYKSFYDMYTDLEQEEESSVVNNFLQELMEHEVLDSGTVEDLSLDCDRGKRRTRNPGLTMEVRHRQVKENRLKRDAERERERQERETRKEVHEEAQRRVREEESRCRQKERRNEELLQQEVVRLRREMEASRAVEQLARRMEKERQDREAKQRATQSIKPAGFAFNSQKQRDEEQLVQEQVEARVHMLNLQCLHKHFSAWFTLVLARRVRQGKAGALCDWRRKLRVWRAWRALVWANREEREAERTEEELRLENKRCQVAAESDRKRLLRRCLNDWQLWCRMERERRELLQQQEETKRKMAALISAAVSGKLGVEHTHVEPVIDLAEKSSQSEPINTQQVTVPTSQCPGTAPTSASPLITLDGARSEAHGNARGGSPPKVAWQVTRGHAALSAAELQQLARRNGQQQGPLTGAPRSLGAELHGGRFEHRHAAQQQVIAEQQRRLREQQELIAQLQDTHNMAELRKRSADVQTCANAQTPAGPRQPITQLNGLKEPHTGKRDPDKVRPQGISRETNISNPAPRNQQKNSTAPHPAVQAMEERAQQRAERRKEVEERKKQREEQRLAQLKAAEEEREREEEAGKRIATEKKREERKQQRERELEKQRKQEREQELLHQAKEHYQRTLLLQQGLAPWKRLMEQCHANAQLAGAHHDHSAMRRCFLLWHHATQQCQADREDRAASLHRHILLRRSLSSWKRLKDYRSFLEERAERFCRERILHRVFTALVAYVTDERLAAWDREQLAQEHSARRVVSGCFLSWRRLPVLQREEREREVRREQLRRRVAEILPDFRASPRDAV</sequence>
<protein>
    <submittedName>
        <fullName evidence="4">Coiled-coil domain-containing protein 191</fullName>
    </submittedName>
</protein>
<accession>A0A6P8GV98</accession>
<evidence type="ECO:0000256" key="2">
    <source>
        <dbReference type="SAM" id="MobiDB-lite"/>
    </source>
</evidence>
<feature type="coiled-coil region" evidence="1">
    <location>
        <begin position="561"/>
        <end position="595"/>
    </location>
</feature>
<reference evidence="4" key="1">
    <citation type="submission" date="2025-08" db="UniProtKB">
        <authorList>
            <consortium name="RefSeq"/>
        </authorList>
    </citation>
    <scope>IDENTIFICATION</scope>
</reference>
<evidence type="ECO:0000313" key="4">
    <source>
        <dbReference type="RefSeq" id="XP_031439437.1"/>
    </source>
</evidence>
<dbReference type="CTD" id="57577"/>
<feature type="region of interest" description="Disordered" evidence="2">
    <location>
        <begin position="531"/>
        <end position="550"/>
    </location>
</feature>
<evidence type="ECO:0000256" key="1">
    <source>
        <dbReference type="SAM" id="Coils"/>
    </source>
</evidence>
<keyword evidence="3" id="KW-1185">Reference proteome</keyword>
<dbReference type="AlphaFoldDB" id="A0A6P8GV98"/>
<proteinExistence type="predicted"/>
<dbReference type="RefSeq" id="XP_031439437.1">
    <property type="nucleotide sequence ID" value="XM_031583577.2"/>
</dbReference>
<name>A0A6P8GV98_CLUHA</name>
<dbReference type="InterPro" id="IPR052270">
    <property type="entry name" value="CACF_protein"/>
</dbReference>
<feature type="region of interest" description="Disordered" evidence="2">
    <location>
        <begin position="596"/>
        <end position="741"/>
    </location>
</feature>
<feature type="region of interest" description="Disordered" evidence="2">
    <location>
        <begin position="203"/>
        <end position="241"/>
    </location>
</feature>
<feature type="compositionally biased region" description="Polar residues" evidence="2">
    <location>
        <begin position="600"/>
        <end position="609"/>
    </location>
</feature>
<dbReference type="GeneID" id="105890090"/>
<dbReference type="PANTHER" id="PTHR22028:SF5">
    <property type="entry name" value="COILED-COIL DOMAIN-CONTAINING PROTEIN 191"/>
    <property type="match status" value="1"/>
</dbReference>